<dbReference type="Proteomes" id="UP001501581">
    <property type="component" value="Unassembled WGS sequence"/>
</dbReference>
<dbReference type="Pfam" id="PF19359">
    <property type="entry name" value="DUF5936"/>
    <property type="match status" value="1"/>
</dbReference>
<evidence type="ECO:0000256" key="2">
    <source>
        <dbReference type="ARBA" id="ARBA00022475"/>
    </source>
</evidence>
<comment type="caution">
    <text evidence="9">The sequence shown here is derived from an EMBL/GenBank/DDBJ whole genome shotgun (WGS) entry which is preliminary data.</text>
</comment>
<reference evidence="9 10" key="1">
    <citation type="journal article" date="2019" name="Int. J. Syst. Evol. Microbiol.">
        <title>The Global Catalogue of Microorganisms (GCM) 10K type strain sequencing project: providing services to taxonomists for standard genome sequencing and annotation.</title>
        <authorList>
            <consortium name="The Broad Institute Genomics Platform"/>
            <consortium name="The Broad Institute Genome Sequencing Center for Infectious Disease"/>
            <person name="Wu L."/>
            <person name="Ma J."/>
        </authorList>
    </citation>
    <scope>NUCLEOTIDE SEQUENCE [LARGE SCALE GENOMIC DNA]</scope>
    <source>
        <strain evidence="9 10">JCM 13008</strain>
    </source>
</reference>
<dbReference type="Pfam" id="PF00482">
    <property type="entry name" value="T2SSF"/>
    <property type="match status" value="1"/>
</dbReference>
<evidence type="ECO:0000256" key="1">
    <source>
        <dbReference type="ARBA" id="ARBA00004651"/>
    </source>
</evidence>
<dbReference type="InterPro" id="IPR045980">
    <property type="entry name" value="DUF5936"/>
</dbReference>
<protein>
    <submittedName>
        <fullName evidence="9">Type II secretion system F family protein</fullName>
    </submittedName>
</protein>
<proteinExistence type="predicted"/>
<evidence type="ECO:0000259" key="8">
    <source>
        <dbReference type="Pfam" id="PF19359"/>
    </source>
</evidence>
<feature type="domain" description="DUF5936" evidence="8">
    <location>
        <begin position="75"/>
        <end position="136"/>
    </location>
</feature>
<feature type="transmembrane region" description="Helical" evidence="6">
    <location>
        <begin position="109"/>
        <end position="126"/>
    </location>
</feature>
<feature type="transmembrane region" description="Helical" evidence="6">
    <location>
        <begin position="275"/>
        <end position="301"/>
    </location>
</feature>
<keyword evidence="3 6" id="KW-0812">Transmembrane</keyword>
<organism evidence="9 10">
    <name type="scientific">Nocardioides dubius</name>
    <dbReference type="NCBI Taxonomy" id="317019"/>
    <lineage>
        <taxon>Bacteria</taxon>
        <taxon>Bacillati</taxon>
        <taxon>Actinomycetota</taxon>
        <taxon>Actinomycetes</taxon>
        <taxon>Propionibacteriales</taxon>
        <taxon>Nocardioidaceae</taxon>
        <taxon>Nocardioides</taxon>
    </lineage>
</organism>
<keyword evidence="10" id="KW-1185">Reference proteome</keyword>
<accession>A0ABN1TNU6</accession>
<name>A0ABN1TNU6_9ACTN</name>
<dbReference type="RefSeq" id="WP_343991915.1">
    <property type="nucleotide sequence ID" value="NZ_BAAALG010000003.1"/>
</dbReference>
<dbReference type="InterPro" id="IPR018076">
    <property type="entry name" value="T2SS_GspF_dom"/>
</dbReference>
<dbReference type="PANTHER" id="PTHR35007:SF2">
    <property type="entry name" value="PILUS ASSEMBLE PROTEIN"/>
    <property type="match status" value="1"/>
</dbReference>
<evidence type="ECO:0000313" key="9">
    <source>
        <dbReference type="EMBL" id="GAA1095637.1"/>
    </source>
</evidence>
<evidence type="ECO:0000256" key="6">
    <source>
        <dbReference type="SAM" id="Phobius"/>
    </source>
</evidence>
<evidence type="ECO:0000256" key="4">
    <source>
        <dbReference type="ARBA" id="ARBA00022989"/>
    </source>
</evidence>
<keyword evidence="2" id="KW-1003">Cell membrane</keyword>
<evidence type="ECO:0000256" key="5">
    <source>
        <dbReference type="ARBA" id="ARBA00023136"/>
    </source>
</evidence>
<comment type="subcellular location">
    <subcellularLocation>
        <location evidence="1">Cell membrane</location>
        <topology evidence="1">Multi-pass membrane protein</topology>
    </subcellularLocation>
</comment>
<keyword evidence="4 6" id="KW-1133">Transmembrane helix</keyword>
<keyword evidence="5 6" id="KW-0472">Membrane</keyword>
<gene>
    <name evidence="9" type="ORF">GCM10009668_09720</name>
</gene>
<evidence type="ECO:0000256" key="3">
    <source>
        <dbReference type="ARBA" id="ARBA00022692"/>
    </source>
</evidence>
<feature type="domain" description="Type II secretion system protein GspF" evidence="7">
    <location>
        <begin position="171"/>
        <end position="296"/>
    </location>
</feature>
<dbReference type="EMBL" id="BAAALG010000003">
    <property type="protein sequence ID" value="GAA1095637.1"/>
    <property type="molecule type" value="Genomic_DNA"/>
</dbReference>
<sequence>MELFLGAILIFAALFLVFSAIGGLSPERQGVSKSLEVLEAMTGAPTAGESTVEAEKPFSERVLIPLLERLQGMGRRITGVDQAERIRQQLDRAGNPAGWTVDRVSSGKILGTLVGLAAAVYFALLLGAAVPILILALATGAVLGFFAPNIWLYNTAVKREEALLKELPDALDLLTISVEAGLGFDAALQHVARNTEGPLAGELNRVLQEMQIGRSRTEALRALGDRSNVKDLKTFVSAMVQADAVGIPIAQVLRVQSGEMRIKRRQRAEEKAGQVPVKIMIPVILFILPCLMIVVIGPGIIGMTEAFGGR</sequence>
<evidence type="ECO:0000313" key="10">
    <source>
        <dbReference type="Proteomes" id="UP001501581"/>
    </source>
</evidence>
<evidence type="ECO:0000259" key="7">
    <source>
        <dbReference type="Pfam" id="PF00482"/>
    </source>
</evidence>
<feature type="transmembrane region" description="Helical" evidence="6">
    <location>
        <begin position="133"/>
        <end position="153"/>
    </location>
</feature>
<dbReference type="PANTHER" id="PTHR35007">
    <property type="entry name" value="INTEGRAL MEMBRANE PROTEIN-RELATED"/>
    <property type="match status" value="1"/>
</dbReference>